<gene>
    <name evidence="1" type="ORF">GLOIN_2v1881922</name>
</gene>
<sequence length="150" mass="17772">MDLVVKVKGHSGDVINEMVDKLAKNASWEKKKEIERKDKLNISENMNWYFKFSYQQAKHLRQDKQQLKKNNLPDSQKNQTVILNDIQSKLNSIQQKNLSDEDSILLKCYKVEKKAHNQMCLLINNNWWYSWAYKKTKNIVNNIVIDLTTT</sequence>
<comment type="caution">
    <text evidence="1">The sequence shown here is derived from an EMBL/GenBank/DDBJ whole genome shotgun (WGS) entry which is preliminary data.</text>
</comment>
<accession>A0A2P4PEB1</accession>
<name>A0A2P4PEB1_RHIID</name>
<dbReference type="InterPro" id="IPR036397">
    <property type="entry name" value="RNaseH_sf"/>
</dbReference>
<reference evidence="1 2" key="2">
    <citation type="journal article" date="2018" name="New Phytol.">
        <title>High intraspecific genome diversity in the model arbuscular mycorrhizal symbiont Rhizophagus irregularis.</title>
        <authorList>
            <person name="Chen E.C.H."/>
            <person name="Morin E."/>
            <person name="Beaudet D."/>
            <person name="Noel J."/>
            <person name="Yildirir G."/>
            <person name="Ndikumana S."/>
            <person name="Charron P."/>
            <person name="St-Onge C."/>
            <person name="Giorgi J."/>
            <person name="Kruger M."/>
            <person name="Marton T."/>
            <person name="Ropars J."/>
            <person name="Grigoriev I.V."/>
            <person name="Hainaut M."/>
            <person name="Henrissat B."/>
            <person name="Roux C."/>
            <person name="Martin F."/>
            <person name="Corradi N."/>
        </authorList>
    </citation>
    <scope>NUCLEOTIDE SEQUENCE [LARGE SCALE GENOMIC DNA]</scope>
    <source>
        <strain evidence="1 2">DAOM 197198</strain>
    </source>
</reference>
<dbReference type="Gene3D" id="3.30.420.10">
    <property type="entry name" value="Ribonuclease H-like superfamily/Ribonuclease H"/>
    <property type="match status" value="1"/>
</dbReference>
<reference evidence="1 2" key="1">
    <citation type="journal article" date="2013" name="Proc. Natl. Acad. Sci. U.S.A.">
        <title>Genome of an arbuscular mycorrhizal fungus provides insight into the oldest plant symbiosis.</title>
        <authorList>
            <person name="Tisserant E."/>
            <person name="Malbreil M."/>
            <person name="Kuo A."/>
            <person name="Kohler A."/>
            <person name="Symeonidi A."/>
            <person name="Balestrini R."/>
            <person name="Charron P."/>
            <person name="Duensing N."/>
            <person name="Frei Dit Frey N."/>
            <person name="Gianinazzi-Pearson V."/>
            <person name="Gilbert L.B."/>
            <person name="Handa Y."/>
            <person name="Herr J.R."/>
            <person name="Hijri M."/>
            <person name="Koul R."/>
            <person name="Kawaguchi M."/>
            <person name="Krajinski F."/>
            <person name="Lammers P.J."/>
            <person name="Masclaux F.G."/>
            <person name="Murat C."/>
            <person name="Morin E."/>
            <person name="Ndikumana S."/>
            <person name="Pagni M."/>
            <person name="Petitpierre D."/>
            <person name="Requena N."/>
            <person name="Rosikiewicz P."/>
            <person name="Riley R."/>
            <person name="Saito K."/>
            <person name="San Clemente H."/>
            <person name="Shapiro H."/>
            <person name="van Tuinen D."/>
            <person name="Becard G."/>
            <person name="Bonfante P."/>
            <person name="Paszkowski U."/>
            <person name="Shachar-Hill Y.Y."/>
            <person name="Tuskan G.A."/>
            <person name="Young P.W."/>
            <person name="Sanders I.R."/>
            <person name="Henrissat B."/>
            <person name="Rensing S.A."/>
            <person name="Grigoriev I.V."/>
            <person name="Corradi N."/>
            <person name="Roux C."/>
            <person name="Martin F."/>
        </authorList>
    </citation>
    <scope>NUCLEOTIDE SEQUENCE [LARGE SCALE GENOMIC DNA]</scope>
    <source>
        <strain evidence="1 2">DAOM 197198</strain>
    </source>
</reference>
<dbReference type="Proteomes" id="UP000018888">
    <property type="component" value="Unassembled WGS sequence"/>
</dbReference>
<dbReference type="VEuPathDB" id="FungiDB:RhiirFUN_007493"/>
<dbReference type="GO" id="GO:0003676">
    <property type="term" value="F:nucleic acid binding"/>
    <property type="evidence" value="ECO:0007669"/>
    <property type="project" value="InterPro"/>
</dbReference>
<dbReference type="EMBL" id="AUPC02000259">
    <property type="protein sequence ID" value="POG63702.1"/>
    <property type="molecule type" value="Genomic_DNA"/>
</dbReference>
<organism evidence="1 2">
    <name type="scientific">Rhizophagus irregularis (strain DAOM 181602 / DAOM 197198 / MUCL 43194)</name>
    <name type="common">Arbuscular mycorrhizal fungus</name>
    <name type="synonym">Glomus intraradices</name>
    <dbReference type="NCBI Taxonomy" id="747089"/>
    <lineage>
        <taxon>Eukaryota</taxon>
        <taxon>Fungi</taxon>
        <taxon>Fungi incertae sedis</taxon>
        <taxon>Mucoromycota</taxon>
        <taxon>Glomeromycotina</taxon>
        <taxon>Glomeromycetes</taxon>
        <taxon>Glomerales</taxon>
        <taxon>Glomeraceae</taxon>
        <taxon>Rhizophagus</taxon>
    </lineage>
</organism>
<keyword evidence="2" id="KW-1185">Reference proteome</keyword>
<evidence type="ECO:0000313" key="1">
    <source>
        <dbReference type="EMBL" id="POG63702.1"/>
    </source>
</evidence>
<dbReference type="AlphaFoldDB" id="A0A2P4PEB1"/>
<proteinExistence type="predicted"/>
<evidence type="ECO:0000313" key="2">
    <source>
        <dbReference type="Proteomes" id="UP000018888"/>
    </source>
</evidence>
<protein>
    <submittedName>
        <fullName evidence="1">Uncharacterized protein</fullName>
    </submittedName>
</protein>